<name>A0A0C3QAB0_9AGAM</name>
<proteinExistence type="predicted"/>
<evidence type="ECO:0000313" key="2">
    <source>
        <dbReference type="EMBL" id="KIO21039.1"/>
    </source>
</evidence>
<organism evidence="2 3">
    <name type="scientific">Tulasnella calospora MUT 4182</name>
    <dbReference type="NCBI Taxonomy" id="1051891"/>
    <lineage>
        <taxon>Eukaryota</taxon>
        <taxon>Fungi</taxon>
        <taxon>Dikarya</taxon>
        <taxon>Basidiomycota</taxon>
        <taxon>Agaricomycotina</taxon>
        <taxon>Agaricomycetes</taxon>
        <taxon>Cantharellales</taxon>
        <taxon>Tulasnellaceae</taxon>
        <taxon>Tulasnella</taxon>
    </lineage>
</organism>
<dbReference type="EMBL" id="KN823152">
    <property type="protein sequence ID" value="KIO21039.1"/>
    <property type="molecule type" value="Genomic_DNA"/>
</dbReference>
<reference evidence="3" key="2">
    <citation type="submission" date="2015-01" db="EMBL/GenBank/DDBJ databases">
        <title>Evolutionary Origins and Diversification of the Mycorrhizal Mutualists.</title>
        <authorList>
            <consortium name="DOE Joint Genome Institute"/>
            <consortium name="Mycorrhizal Genomics Consortium"/>
            <person name="Kohler A."/>
            <person name="Kuo A."/>
            <person name="Nagy L.G."/>
            <person name="Floudas D."/>
            <person name="Copeland A."/>
            <person name="Barry K.W."/>
            <person name="Cichocki N."/>
            <person name="Veneault-Fourrey C."/>
            <person name="LaButti K."/>
            <person name="Lindquist E.A."/>
            <person name="Lipzen A."/>
            <person name="Lundell T."/>
            <person name="Morin E."/>
            <person name="Murat C."/>
            <person name="Riley R."/>
            <person name="Ohm R."/>
            <person name="Sun H."/>
            <person name="Tunlid A."/>
            <person name="Henrissat B."/>
            <person name="Grigoriev I.V."/>
            <person name="Hibbett D.S."/>
            <person name="Martin F."/>
        </authorList>
    </citation>
    <scope>NUCLEOTIDE SEQUENCE [LARGE SCALE GENOMIC DNA]</scope>
    <source>
        <strain evidence="3">MUT 4182</strain>
    </source>
</reference>
<dbReference type="HOGENOM" id="CLU_1653431_0_0_1"/>
<accession>A0A0C3QAB0</accession>
<keyword evidence="3" id="KW-1185">Reference proteome</keyword>
<reference evidence="2 3" key="1">
    <citation type="submission" date="2014-04" db="EMBL/GenBank/DDBJ databases">
        <authorList>
            <consortium name="DOE Joint Genome Institute"/>
            <person name="Kuo A."/>
            <person name="Girlanda M."/>
            <person name="Perotto S."/>
            <person name="Kohler A."/>
            <person name="Nagy L.G."/>
            <person name="Floudas D."/>
            <person name="Copeland A."/>
            <person name="Barry K.W."/>
            <person name="Cichocki N."/>
            <person name="Veneault-Fourrey C."/>
            <person name="LaButti K."/>
            <person name="Lindquist E.A."/>
            <person name="Lipzen A."/>
            <person name="Lundell T."/>
            <person name="Morin E."/>
            <person name="Murat C."/>
            <person name="Sun H."/>
            <person name="Tunlid A."/>
            <person name="Henrissat B."/>
            <person name="Grigoriev I.V."/>
            <person name="Hibbett D.S."/>
            <person name="Martin F."/>
            <person name="Nordberg H.P."/>
            <person name="Cantor M.N."/>
            <person name="Hua S.X."/>
        </authorList>
    </citation>
    <scope>NUCLEOTIDE SEQUENCE [LARGE SCALE GENOMIC DNA]</scope>
    <source>
        <strain evidence="2 3">MUT 4182</strain>
    </source>
</reference>
<evidence type="ECO:0000256" key="1">
    <source>
        <dbReference type="SAM" id="MobiDB-lite"/>
    </source>
</evidence>
<protein>
    <submittedName>
        <fullName evidence="2">Uncharacterized protein</fullName>
    </submittedName>
</protein>
<sequence length="160" mass="17586">MRPGKVVGLSCQFLVGGGVARLAGLSIPVGGGLARWWDCPSRFWWEVGGGVAKLAGLSCQFLVGGRLARWWDCPAHSGRRWYGRLVGGGRRPAKWWDSPASLWWEVVWQGGWHDSPQTGRTVPPPSDHLSPETGRTVPPTLPDHLPPKTHQKTRQTQANP</sequence>
<feature type="region of interest" description="Disordered" evidence="1">
    <location>
        <begin position="115"/>
        <end position="160"/>
    </location>
</feature>
<evidence type="ECO:0000313" key="3">
    <source>
        <dbReference type="Proteomes" id="UP000054248"/>
    </source>
</evidence>
<dbReference type="AlphaFoldDB" id="A0A0C3QAB0"/>
<dbReference type="Proteomes" id="UP000054248">
    <property type="component" value="Unassembled WGS sequence"/>
</dbReference>
<gene>
    <name evidence="2" type="ORF">M407DRAFT_10613</name>
</gene>